<feature type="signal peptide" evidence="4">
    <location>
        <begin position="1"/>
        <end position="31"/>
    </location>
</feature>
<proteinExistence type="inferred from homology"/>
<protein>
    <submittedName>
        <fullName evidence="5">Plancitoxin-1</fullName>
    </submittedName>
</protein>
<comment type="caution">
    <text evidence="5">The sequence shown here is derived from an EMBL/GenBank/DDBJ whole genome shotgun (WGS) entry which is preliminary data.</text>
</comment>
<dbReference type="InterPro" id="IPR004947">
    <property type="entry name" value="DNase_II"/>
</dbReference>
<evidence type="ECO:0000313" key="5">
    <source>
        <dbReference type="EMBL" id="KAF0296413.1"/>
    </source>
</evidence>
<dbReference type="PANTHER" id="PTHR10858">
    <property type="entry name" value="DEOXYRIBONUCLEASE II"/>
    <property type="match status" value="1"/>
</dbReference>
<evidence type="ECO:0000256" key="1">
    <source>
        <dbReference type="ARBA" id="ARBA00007527"/>
    </source>
</evidence>
<dbReference type="Pfam" id="PF03265">
    <property type="entry name" value="DNase_II"/>
    <property type="match status" value="1"/>
</dbReference>
<dbReference type="PANTHER" id="PTHR10858:SF30">
    <property type="entry name" value="CELL-DEATH-RELATED NUCLEASE 7"/>
    <property type="match status" value="1"/>
</dbReference>
<evidence type="ECO:0000256" key="2">
    <source>
        <dbReference type="ARBA" id="ARBA00022801"/>
    </source>
</evidence>
<dbReference type="OrthoDB" id="10261598at2759"/>
<sequence>MRRDATRSLRPAASVPLLLLLLGVFCAPTEAFVSGQKDQQQVEDVLTEKLFAVNRMLGSIQRHVQRLGNWEDAVGGLESRLDVLGAGEGAVSDQAAEALQRMEALSETSSAARSKLGGVVAAQESAADALVNLRDGLTQSVAAVAESVSGLASSQAAKHTQTRGACGDSVGAALTEPLTDLRTTVGQITGLTQRTEETLGGSPQRVDGRHQDSAQQLPQLGQELDEERQARRSSAGSPLGCRDQNNQLVDWYVLYKLPILTSATGFVRKGSAYVHFSSASTVGQWTMSEVSIDTPQSHPGLTLADVYDQPERAGLQYVFYNDQWPDGTTSGTEGHTKGVVAFEGSQGFWMIHSVPRFPPAPRKSKGYSYPSNGYTHGQSFLCITFPTSELAKVNKQVSLNEPYCYDSKDSNILCRPKQARENAGEPYFPSHRDHFTGLHEHTQLRETSSVESIVSIHGSEFATFAKSRDYGRDLYSVLVAPALETSLYAETWRATLPSYCSGRYTVENVRKVTVSTASEAFDFVSNKDHSKWAVSTSRDLPWVCVGDVNRADSQTRRGGGTACLRDERLWNVYRQTVTVWEPCA</sequence>
<gene>
    <name evidence="5" type="primary">DNA2_0</name>
    <name evidence="5" type="ORF">FJT64_006146</name>
</gene>
<keyword evidence="6" id="KW-1185">Reference proteome</keyword>
<dbReference type="Proteomes" id="UP000440578">
    <property type="component" value="Unassembled WGS sequence"/>
</dbReference>
<dbReference type="GO" id="GO:0004531">
    <property type="term" value="F:deoxyribonuclease II activity"/>
    <property type="evidence" value="ECO:0007669"/>
    <property type="project" value="InterPro"/>
</dbReference>
<evidence type="ECO:0000313" key="6">
    <source>
        <dbReference type="Proteomes" id="UP000440578"/>
    </source>
</evidence>
<evidence type="ECO:0000256" key="3">
    <source>
        <dbReference type="SAM" id="MobiDB-lite"/>
    </source>
</evidence>
<organism evidence="5 6">
    <name type="scientific">Amphibalanus amphitrite</name>
    <name type="common">Striped barnacle</name>
    <name type="synonym">Balanus amphitrite</name>
    <dbReference type="NCBI Taxonomy" id="1232801"/>
    <lineage>
        <taxon>Eukaryota</taxon>
        <taxon>Metazoa</taxon>
        <taxon>Ecdysozoa</taxon>
        <taxon>Arthropoda</taxon>
        <taxon>Crustacea</taxon>
        <taxon>Multicrustacea</taxon>
        <taxon>Cirripedia</taxon>
        <taxon>Thoracica</taxon>
        <taxon>Thoracicalcarea</taxon>
        <taxon>Balanomorpha</taxon>
        <taxon>Balanoidea</taxon>
        <taxon>Balanidae</taxon>
        <taxon>Amphibalaninae</taxon>
        <taxon>Amphibalanus</taxon>
    </lineage>
</organism>
<feature type="region of interest" description="Disordered" evidence="3">
    <location>
        <begin position="186"/>
        <end position="212"/>
    </location>
</feature>
<evidence type="ECO:0000256" key="4">
    <source>
        <dbReference type="SAM" id="SignalP"/>
    </source>
</evidence>
<dbReference type="EMBL" id="VIIS01001563">
    <property type="protein sequence ID" value="KAF0296413.1"/>
    <property type="molecule type" value="Genomic_DNA"/>
</dbReference>
<reference evidence="5 6" key="1">
    <citation type="submission" date="2019-07" db="EMBL/GenBank/DDBJ databases">
        <title>Draft genome assembly of a fouling barnacle, Amphibalanus amphitrite (Darwin, 1854): The first reference genome for Thecostraca.</title>
        <authorList>
            <person name="Kim W."/>
        </authorList>
    </citation>
    <scope>NUCLEOTIDE SEQUENCE [LARGE SCALE GENOMIC DNA]</scope>
    <source>
        <strain evidence="5">SNU_AA5</strain>
        <tissue evidence="5">Soma without cirri and trophi</tissue>
    </source>
</reference>
<keyword evidence="2" id="KW-0378">Hydrolase</keyword>
<dbReference type="AlphaFoldDB" id="A0A6A4VRV3"/>
<comment type="similarity">
    <text evidence="1">Belongs to the DNase II family.</text>
</comment>
<dbReference type="CDD" id="cd09121">
    <property type="entry name" value="PLDc_DNaseII_2"/>
    <property type="match status" value="1"/>
</dbReference>
<accession>A0A6A4VRV3</accession>
<keyword evidence="4" id="KW-0732">Signal</keyword>
<dbReference type="GO" id="GO:0006309">
    <property type="term" value="P:apoptotic DNA fragmentation"/>
    <property type="evidence" value="ECO:0007669"/>
    <property type="project" value="TreeGrafter"/>
</dbReference>
<dbReference type="CDD" id="cd09120">
    <property type="entry name" value="PLDc_DNaseII_1"/>
    <property type="match status" value="1"/>
</dbReference>
<feature type="chain" id="PRO_5025332141" evidence="4">
    <location>
        <begin position="32"/>
        <end position="584"/>
    </location>
</feature>
<name>A0A6A4VRV3_AMPAM</name>